<dbReference type="EMBL" id="CP090894">
    <property type="protein sequence ID" value="ULT93641.1"/>
    <property type="molecule type" value="Genomic_DNA"/>
</dbReference>
<gene>
    <name evidence="1" type="ORF">L3Y34_003262</name>
</gene>
<name>A0AAE9AFI8_CAEBR</name>
<evidence type="ECO:0000313" key="2">
    <source>
        <dbReference type="Proteomes" id="UP000827892"/>
    </source>
</evidence>
<proteinExistence type="predicted"/>
<sequence>MLWSFTGCRVELPATDGPELHAIEKHGMKQGRIFRCSCCRSIFSLASANRIHKKHMKMPNIQSDSTPLLHCSRPKGWNKKDLDSNLTKNDQAQNEVVQLADSLDTGIESDQSKALEKAELVEKPREKAIQEETEIVVTLDRIKKRSRL</sequence>
<dbReference type="Proteomes" id="UP000827892">
    <property type="component" value="Chromosome IV"/>
</dbReference>
<protein>
    <submittedName>
        <fullName evidence="1">Uncharacterized protein</fullName>
    </submittedName>
</protein>
<accession>A0AAE9AFI8</accession>
<dbReference type="AlphaFoldDB" id="A0AAE9AFI8"/>
<evidence type="ECO:0000313" key="1">
    <source>
        <dbReference type="EMBL" id="ULT93641.1"/>
    </source>
</evidence>
<reference evidence="1 2" key="1">
    <citation type="submission" date="2022-05" db="EMBL/GenBank/DDBJ databases">
        <title>Chromosome-level reference genomes for two strains of Caenorhabditis briggsae: an improved platform for comparative genomics.</title>
        <authorList>
            <person name="Stevens L."/>
            <person name="Andersen E.C."/>
        </authorList>
    </citation>
    <scope>NUCLEOTIDE SEQUENCE [LARGE SCALE GENOMIC DNA]</scope>
    <source>
        <strain evidence="1">QX1410_ONT</strain>
        <tissue evidence="1">Whole-organism</tissue>
    </source>
</reference>
<organism evidence="1 2">
    <name type="scientific">Caenorhabditis briggsae</name>
    <dbReference type="NCBI Taxonomy" id="6238"/>
    <lineage>
        <taxon>Eukaryota</taxon>
        <taxon>Metazoa</taxon>
        <taxon>Ecdysozoa</taxon>
        <taxon>Nematoda</taxon>
        <taxon>Chromadorea</taxon>
        <taxon>Rhabditida</taxon>
        <taxon>Rhabditina</taxon>
        <taxon>Rhabditomorpha</taxon>
        <taxon>Rhabditoidea</taxon>
        <taxon>Rhabditidae</taxon>
        <taxon>Peloderinae</taxon>
        <taxon>Caenorhabditis</taxon>
    </lineage>
</organism>